<accession>A0A7J6GDL7</accession>
<evidence type="ECO:0000256" key="2">
    <source>
        <dbReference type="ARBA" id="ARBA00022448"/>
    </source>
</evidence>
<evidence type="ECO:0000256" key="5">
    <source>
        <dbReference type="ARBA" id="ARBA00023136"/>
    </source>
</evidence>
<dbReference type="AlphaFoldDB" id="A0A7J6GDL7"/>
<feature type="region of interest" description="Disordered" evidence="7">
    <location>
        <begin position="369"/>
        <end position="390"/>
    </location>
</feature>
<keyword evidence="5 8" id="KW-0472">Membrane</keyword>
<dbReference type="PANTHER" id="PTHR23505">
    <property type="entry name" value="SPINSTER"/>
    <property type="match status" value="1"/>
</dbReference>
<dbReference type="InterPro" id="IPR044770">
    <property type="entry name" value="MFS_spinster-like"/>
</dbReference>
<evidence type="ECO:0008006" key="11">
    <source>
        <dbReference type="Google" id="ProtNLM"/>
    </source>
</evidence>
<dbReference type="EMBL" id="JAATIP010000063">
    <property type="protein sequence ID" value="KAF4381024.1"/>
    <property type="molecule type" value="Genomic_DNA"/>
</dbReference>
<organism evidence="9 10">
    <name type="scientific">Cannabis sativa</name>
    <name type="common">Hemp</name>
    <name type="synonym">Marijuana</name>
    <dbReference type="NCBI Taxonomy" id="3483"/>
    <lineage>
        <taxon>Eukaryota</taxon>
        <taxon>Viridiplantae</taxon>
        <taxon>Streptophyta</taxon>
        <taxon>Embryophyta</taxon>
        <taxon>Tracheophyta</taxon>
        <taxon>Spermatophyta</taxon>
        <taxon>Magnoliopsida</taxon>
        <taxon>eudicotyledons</taxon>
        <taxon>Gunneridae</taxon>
        <taxon>Pentapetalae</taxon>
        <taxon>rosids</taxon>
        <taxon>fabids</taxon>
        <taxon>Rosales</taxon>
        <taxon>Cannabaceae</taxon>
        <taxon>Cannabis</taxon>
    </lineage>
</organism>
<keyword evidence="6" id="KW-1015">Disulfide bond</keyword>
<evidence type="ECO:0000256" key="7">
    <source>
        <dbReference type="SAM" id="MobiDB-lite"/>
    </source>
</evidence>
<dbReference type="Pfam" id="PF03137">
    <property type="entry name" value="OATP"/>
    <property type="match status" value="1"/>
</dbReference>
<evidence type="ECO:0000256" key="8">
    <source>
        <dbReference type="SAM" id="Phobius"/>
    </source>
</evidence>
<feature type="compositionally biased region" description="Polar residues" evidence="7">
    <location>
        <begin position="381"/>
        <end position="390"/>
    </location>
</feature>
<feature type="transmembrane region" description="Helical" evidence="8">
    <location>
        <begin position="186"/>
        <end position="206"/>
    </location>
</feature>
<dbReference type="GO" id="GO:0016020">
    <property type="term" value="C:membrane"/>
    <property type="evidence" value="ECO:0007669"/>
    <property type="project" value="UniProtKB-SubCell"/>
</dbReference>
<keyword evidence="4 8" id="KW-1133">Transmembrane helix</keyword>
<dbReference type="Proteomes" id="UP000525078">
    <property type="component" value="Unassembled WGS sequence"/>
</dbReference>
<evidence type="ECO:0000256" key="1">
    <source>
        <dbReference type="ARBA" id="ARBA00004141"/>
    </source>
</evidence>
<evidence type="ECO:0000313" key="9">
    <source>
        <dbReference type="EMBL" id="KAF4381024.1"/>
    </source>
</evidence>
<proteinExistence type="predicted"/>
<dbReference type="GO" id="GO:0055085">
    <property type="term" value="P:transmembrane transport"/>
    <property type="evidence" value="ECO:0007669"/>
    <property type="project" value="InterPro"/>
</dbReference>
<comment type="caution">
    <text evidence="9">The sequence shown here is derived from an EMBL/GenBank/DDBJ whole genome shotgun (WGS) entry which is preliminary data.</text>
</comment>
<evidence type="ECO:0000256" key="6">
    <source>
        <dbReference type="ARBA" id="ARBA00023157"/>
    </source>
</evidence>
<name>A0A7J6GDL7_CANSA</name>
<reference evidence="9 10" key="1">
    <citation type="journal article" date="2020" name="bioRxiv">
        <title>Sequence and annotation of 42 cannabis genomes reveals extensive copy number variation in cannabinoid synthesis and pathogen resistance genes.</title>
        <authorList>
            <person name="Mckernan K.J."/>
            <person name="Helbert Y."/>
            <person name="Kane L.T."/>
            <person name="Ebling H."/>
            <person name="Zhang L."/>
            <person name="Liu B."/>
            <person name="Eaton Z."/>
            <person name="Mclaughlin S."/>
            <person name="Kingan S."/>
            <person name="Baybayan P."/>
            <person name="Concepcion G."/>
            <person name="Jordan M."/>
            <person name="Riva A."/>
            <person name="Barbazuk W."/>
            <person name="Harkins T."/>
        </authorList>
    </citation>
    <scope>NUCLEOTIDE SEQUENCE [LARGE SCALE GENOMIC DNA]</scope>
    <source>
        <strain evidence="10">cv. Jamaican Lion 4</strain>
        <tissue evidence="9">Leaf</tissue>
    </source>
</reference>
<gene>
    <name evidence="9" type="ORF">F8388_011946</name>
</gene>
<dbReference type="InterPro" id="IPR004156">
    <property type="entry name" value="OATP"/>
</dbReference>
<feature type="transmembrane region" description="Helical" evidence="8">
    <location>
        <begin position="123"/>
        <end position="141"/>
    </location>
</feature>
<keyword evidence="3 8" id="KW-0812">Transmembrane</keyword>
<evidence type="ECO:0000313" key="10">
    <source>
        <dbReference type="Proteomes" id="UP000525078"/>
    </source>
</evidence>
<feature type="transmembrane region" description="Helical" evidence="8">
    <location>
        <begin position="69"/>
        <end position="89"/>
    </location>
</feature>
<keyword evidence="2" id="KW-0813">Transport</keyword>
<sequence length="390" mass="43002">MDQGTIASNGVNGVPSNGTVRGRGIQGDFNLNNSQDGFLPSSYLIGFGISVLIVAICKTSGNRLNLIQIGLVYWMTGVALCGFSNHFQILTISRIKLYGSQYFIALHHRALQQAGKHMKWRKAFRILSLLMSPLFFLSLFIEGPRDVEICNEEGTCDQEPKNFKSQIKLNFVKISQDMKLICNKNFILNNLGLIVYTFVLGAYSFWGPKAGYILYHMNNADNIFGIMTLICGVLGTILGGFLLHHLGDSIKIAFKIQSFATYIGAFLCLGAFFTNSTVLFIGLFGIGEISLFVVQGVTYYNNIHCVPPQSKSTAMGISQLVIHTLGDVISFPLVGDIQDWTHNWKTTCVILTSAIFWSMGIFVSGDTRRTENTTSTENTRGELTSSSSSL</sequence>
<feature type="transmembrane region" description="Helical" evidence="8">
    <location>
        <begin position="259"/>
        <end position="286"/>
    </location>
</feature>
<evidence type="ECO:0000256" key="3">
    <source>
        <dbReference type="ARBA" id="ARBA00022692"/>
    </source>
</evidence>
<feature type="transmembrane region" description="Helical" evidence="8">
    <location>
        <begin position="226"/>
        <end position="247"/>
    </location>
</feature>
<evidence type="ECO:0000256" key="4">
    <source>
        <dbReference type="ARBA" id="ARBA00022989"/>
    </source>
</evidence>
<dbReference type="SUPFAM" id="SSF103473">
    <property type="entry name" value="MFS general substrate transporter"/>
    <property type="match status" value="1"/>
</dbReference>
<comment type="subcellular location">
    <subcellularLocation>
        <location evidence="1">Membrane</location>
        <topology evidence="1">Multi-pass membrane protein</topology>
    </subcellularLocation>
</comment>
<dbReference type="Gene3D" id="1.20.1250.20">
    <property type="entry name" value="MFS general substrate transporter like domains"/>
    <property type="match status" value="2"/>
</dbReference>
<protein>
    <recommendedName>
        <fullName evidence="11">Major facilitator superfamily (MFS) profile domain-containing protein</fullName>
    </recommendedName>
</protein>
<dbReference type="PANTHER" id="PTHR23505:SF83">
    <property type="entry name" value="SPHINGOLIPID TRANSPORTER SPINSTER HOMOLOG 2-RELATED"/>
    <property type="match status" value="1"/>
</dbReference>
<feature type="transmembrane region" description="Helical" evidence="8">
    <location>
        <begin position="38"/>
        <end position="57"/>
    </location>
</feature>
<dbReference type="InterPro" id="IPR036259">
    <property type="entry name" value="MFS_trans_sf"/>
</dbReference>